<dbReference type="AlphaFoldDB" id="A0A7E4WAQ7"/>
<evidence type="ECO:0000313" key="2">
    <source>
        <dbReference type="WBParaSite" id="Pan_g816.t1"/>
    </source>
</evidence>
<sequence>MPSGVSQVGITYSVLNDQGFRSTVHRLHLCQRRVSCRRAWHYRNQLVTLPMIKLLSSLMRQLHTCPSPWLSMMLPYHRPSRRSRICAPVAKKSCLST</sequence>
<name>A0A7E4WAQ7_PANRE</name>
<reference evidence="1" key="1">
    <citation type="journal article" date="2013" name="Genetics">
        <title>The draft genome and transcriptome of Panagrellus redivivus are shaped by the harsh demands of a free-living lifestyle.</title>
        <authorList>
            <person name="Srinivasan J."/>
            <person name="Dillman A.R."/>
            <person name="Macchietto M.G."/>
            <person name="Heikkinen L."/>
            <person name="Lakso M."/>
            <person name="Fracchia K.M."/>
            <person name="Antoshechkin I."/>
            <person name="Mortazavi A."/>
            <person name="Wong G."/>
            <person name="Sternberg P.W."/>
        </authorList>
    </citation>
    <scope>NUCLEOTIDE SEQUENCE [LARGE SCALE GENOMIC DNA]</scope>
    <source>
        <strain evidence="1">MT8872</strain>
    </source>
</reference>
<reference evidence="2" key="2">
    <citation type="submission" date="2020-10" db="UniProtKB">
        <authorList>
            <consortium name="WormBaseParasite"/>
        </authorList>
    </citation>
    <scope>IDENTIFICATION</scope>
</reference>
<organism evidence="1 2">
    <name type="scientific">Panagrellus redivivus</name>
    <name type="common">Microworm</name>
    <dbReference type="NCBI Taxonomy" id="6233"/>
    <lineage>
        <taxon>Eukaryota</taxon>
        <taxon>Metazoa</taxon>
        <taxon>Ecdysozoa</taxon>
        <taxon>Nematoda</taxon>
        <taxon>Chromadorea</taxon>
        <taxon>Rhabditida</taxon>
        <taxon>Tylenchina</taxon>
        <taxon>Panagrolaimomorpha</taxon>
        <taxon>Panagrolaimoidea</taxon>
        <taxon>Panagrolaimidae</taxon>
        <taxon>Panagrellus</taxon>
    </lineage>
</organism>
<evidence type="ECO:0000313" key="1">
    <source>
        <dbReference type="Proteomes" id="UP000492821"/>
    </source>
</evidence>
<accession>A0A7E4WAQ7</accession>
<proteinExistence type="predicted"/>
<dbReference type="WBParaSite" id="Pan_g816.t1">
    <property type="protein sequence ID" value="Pan_g816.t1"/>
    <property type="gene ID" value="Pan_g816"/>
</dbReference>
<dbReference type="Proteomes" id="UP000492821">
    <property type="component" value="Unassembled WGS sequence"/>
</dbReference>
<keyword evidence="1" id="KW-1185">Reference proteome</keyword>
<protein>
    <submittedName>
        <fullName evidence="2">Uncharacterized protein</fullName>
    </submittedName>
</protein>